<organism evidence="8 9">
    <name type="scientific">Sphaerisporangium rhizosphaerae</name>
    <dbReference type="NCBI Taxonomy" id="2269375"/>
    <lineage>
        <taxon>Bacteria</taxon>
        <taxon>Bacillati</taxon>
        <taxon>Actinomycetota</taxon>
        <taxon>Actinomycetes</taxon>
        <taxon>Streptosporangiales</taxon>
        <taxon>Streptosporangiaceae</taxon>
        <taxon>Sphaerisporangium</taxon>
    </lineage>
</organism>
<feature type="non-terminal residue" evidence="8">
    <location>
        <position position="1"/>
    </location>
</feature>
<dbReference type="RefSeq" id="WP_380829136.1">
    <property type="nucleotide sequence ID" value="NZ_JBHTCG010000016.1"/>
</dbReference>
<dbReference type="Gene3D" id="3.30.565.10">
    <property type="entry name" value="Histidine kinase-like ATPase, C-terminal domain"/>
    <property type="match status" value="1"/>
</dbReference>
<feature type="transmembrane region" description="Helical" evidence="6">
    <location>
        <begin position="167"/>
        <end position="190"/>
    </location>
</feature>
<comment type="catalytic activity">
    <reaction evidence="1">
        <text>ATP + protein L-histidine = ADP + protein N-phospho-L-histidine.</text>
        <dbReference type="EC" id="2.7.13.3"/>
    </reaction>
</comment>
<proteinExistence type="predicted"/>
<keyword evidence="5" id="KW-0902">Two-component regulatory system</keyword>
<dbReference type="InterPro" id="IPR036890">
    <property type="entry name" value="HATPase_C_sf"/>
</dbReference>
<feature type="transmembrane region" description="Helical" evidence="6">
    <location>
        <begin position="123"/>
        <end position="147"/>
    </location>
</feature>
<keyword evidence="9" id="KW-1185">Reference proteome</keyword>
<dbReference type="EC" id="2.7.13.3" evidence="2"/>
<gene>
    <name evidence="8" type="ORF">ACFQSB_23635</name>
</gene>
<dbReference type="Pfam" id="PF02518">
    <property type="entry name" value="HATPase_c"/>
    <property type="match status" value="1"/>
</dbReference>
<evidence type="ECO:0000313" key="9">
    <source>
        <dbReference type="Proteomes" id="UP001596496"/>
    </source>
</evidence>
<evidence type="ECO:0000259" key="7">
    <source>
        <dbReference type="SMART" id="SM00387"/>
    </source>
</evidence>
<keyword evidence="4 8" id="KW-0418">Kinase</keyword>
<evidence type="ECO:0000256" key="1">
    <source>
        <dbReference type="ARBA" id="ARBA00000085"/>
    </source>
</evidence>
<evidence type="ECO:0000313" key="8">
    <source>
        <dbReference type="EMBL" id="MFC7385221.1"/>
    </source>
</evidence>
<comment type="caution">
    <text evidence="8">The sequence shown here is derived from an EMBL/GenBank/DDBJ whole genome shotgun (WGS) entry which is preliminary data.</text>
</comment>
<reference evidence="9" key="1">
    <citation type="journal article" date="2019" name="Int. J. Syst. Evol. Microbiol.">
        <title>The Global Catalogue of Microorganisms (GCM) 10K type strain sequencing project: providing services to taxonomists for standard genome sequencing and annotation.</title>
        <authorList>
            <consortium name="The Broad Institute Genomics Platform"/>
            <consortium name="The Broad Institute Genome Sequencing Center for Infectious Disease"/>
            <person name="Wu L."/>
            <person name="Ma J."/>
        </authorList>
    </citation>
    <scope>NUCLEOTIDE SEQUENCE [LARGE SCALE GENOMIC DNA]</scope>
    <source>
        <strain evidence="9">CECT 7649</strain>
    </source>
</reference>
<dbReference type="InterPro" id="IPR003594">
    <property type="entry name" value="HATPase_dom"/>
</dbReference>
<evidence type="ECO:0000256" key="6">
    <source>
        <dbReference type="SAM" id="Phobius"/>
    </source>
</evidence>
<dbReference type="GO" id="GO:0016301">
    <property type="term" value="F:kinase activity"/>
    <property type="evidence" value="ECO:0007669"/>
    <property type="project" value="UniProtKB-KW"/>
</dbReference>
<dbReference type="Proteomes" id="UP001596496">
    <property type="component" value="Unassembled WGS sequence"/>
</dbReference>
<evidence type="ECO:0000256" key="5">
    <source>
        <dbReference type="ARBA" id="ARBA00023012"/>
    </source>
</evidence>
<feature type="domain" description="Histidine kinase/HSP90-like ATPase" evidence="7">
    <location>
        <begin position="18"/>
        <end position="108"/>
    </location>
</feature>
<dbReference type="SMART" id="SM00387">
    <property type="entry name" value="HATPase_c"/>
    <property type="match status" value="1"/>
</dbReference>
<keyword evidence="6" id="KW-0812">Transmembrane</keyword>
<dbReference type="EMBL" id="JBHTCG010000016">
    <property type="protein sequence ID" value="MFC7385221.1"/>
    <property type="molecule type" value="Genomic_DNA"/>
</dbReference>
<keyword evidence="6" id="KW-0472">Membrane</keyword>
<dbReference type="InterPro" id="IPR050482">
    <property type="entry name" value="Sensor_HK_TwoCompSys"/>
</dbReference>
<keyword evidence="3" id="KW-0808">Transferase</keyword>
<name>A0ABW2P9T7_9ACTN</name>
<evidence type="ECO:0000256" key="3">
    <source>
        <dbReference type="ARBA" id="ARBA00022679"/>
    </source>
</evidence>
<evidence type="ECO:0000256" key="4">
    <source>
        <dbReference type="ARBA" id="ARBA00022777"/>
    </source>
</evidence>
<accession>A0ABW2P9T7</accession>
<protein>
    <recommendedName>
        <fullName evidence="2">histidine kinase</fullName>
        <ecNumber evidence="2">2.7.13.3</ecNumber>
    </recommendedName>
</protein>
<keyword evidence="6" id="KW-1133">Transmembrane helix</keyword>
<dbReference type="SUPFAM" id="SSF55874">
    <property type="entry name" value="ATPase domain of HSP90 chaperone/DNA topoisomerase II/histidine kinase"/>
    <property type="match status" value="1"/>
</dbReference>
<dbReference type="PANTHER" id="PTHR24421:SF10">
    <property type="entry name" value="NITRATE_NITRITE SENSOR PROTEIN NARQ"/>
    <property type="match status" value="1"/>
</dbReference>
<dbReference type="PANTHER" id="PTHR24421">
    <property type="entry name" value="NITRATE/NITRITE SENSOR PROTEIN NARX-RELATED"/>
    <property type="match status" value="1"/>
</dbReference>
<dbReference type="CDD" id="cd16917">
    <property type="entry name" value="HATPase_UhpB-NarQ-NarX-like"/>
    <property type="match status" value="1"/>
</dbReference>
<evidence type="ECO:0000256" key="2">
    <source>
        <dbReference type="ARBA" id="ARBA00012438"/>
    </source>
</evidence>
<sequence length="202" mass="21769">SPLKVSVNVDLPARPEAPVESAVYFVVSELLTNASRHGGGRHVAVDISRRGPALRITVTDDGHGGADPSRGSGLRGIERRVAAFDGVLTIHSPEGGPTIATVDIPHAFAGQVPRRTRLPAWKYALMVLCWGMGWLPLFPQRLVAAAFKIYGADEQSWFLALYLPEALQWPTIISMLALGMAMLIIAQGLAQQAEQLKSEVNV</sequence>